<accession>A0A074SKQ7</accession>
<evidence type="ECO:0000313" key="2">
    <source>
        <dbReference type="Proteomes" id="UP000027456"/>
    </source>
</evidence>
<dbReference type="AlphaFoldDB" id="A0A074SKQ7"/>
<dbReference type="OrthoDB" id="3250169at2759"/>
<evidence type="ECO:0000313" key="1">
    <source>
        <dbReference type="EMBL" id="KEP50632.1"/>
    </source>
</evidence>
<keyword evidence="2" id="KW-1185">Reference proteome</keyword>
<dbReference type="Pfam" id="PF11951">
    <property type="entry name" value="Fungal_trans_2"/>
    <property type="match status" value="1"/>
</dbReference>
<protein>
    <submittedName>
        <fullName evidence="1">Putative fungal zn(2)-cys(6) binuclear cluster domain protein</fullName>
    </submittedName>
</protein>
<reference evidence="1 2" key="1">
    <citation type="submission" date="2013-12" db="EMBL/GenBank/DDBJ databases">
        <authorList>
            <person name="Cubeta M."/>
            <person name="Pakala S."/>
            <person name="Fedorova N."/>
            <person name="Thomas E."/>
            <person name="Dean R."/>
            <person name="Jabaji S."/>
            <person name="Neate S."/>
            <person name="Toda T."/>
            <person name="Tavantzis S."/>
            <person name="Vilgalys R."/>
            <person name="Bharathan N."/>
            <person name="Pakala S."/>
            <person name="Losada L.S."/>
            <person name="Zafar N."/>
            <person name="Nierman W."/>
        </authorList>
    </citation>
    <scope>NUCLEOTIDE SEQUENCE [LARGE SCALE GENOMIC DNA]</scope>
    <source>
        <strain evidence="1 2">123E</strain>
    </source>
</reference>
<name>A0A074SKQ7_9AGAM</name>
<dbReference type="EMBL" id="AZST01000235">
    <property type="protein sequence ID" value="KEP50632.1"/>
    <property type="molecule type" value="Genomic_DNA"/>
</dbReference>
<dbReference type="HOGENOM" id="CLU_018785_2_0_1"/>
<dbReference type="Proteomes" id="UP000027456">
    <property type="component" value="Unassembled WGS sequence"/>
</dbReference>
<proteinExistence type="predicted"/>
<dbReference type="InterPro" id="IPR021858">
    <property type="entry name" value="Fun_TF"/>
</dbReference>
<gene>
    <name evidence="1" type="ORF">V565_076240</name>
</gene>
<comment type="caution">
    <text evidence="1">The sequence shown here is derived from an EMBL/GenBank/DDBJ whole genome shotgun (WGS) entry which is preliminary data.</text>
</comment>
<sequence>MTRFVFNPTQILPFLVNHIRRGYSFGGDSRQTMLLISNSVLAIAVSTDYDLTHFNTLYKLLASRVVDARARGDSELTRELALGVMEHSHQFMSALFKVGSLANVLNVMELYAPVFRRACPESNEELVNLPRRLTAMEIQLKYYAALDVLQSVITHRPMFFRYDLELLSHQEEMFIKLGNGPGLGWLYGISDRLMIALARINTLFEDFGNCVDPEVVQELEEEIAACEPIIYTSAEMDPTLNIGRIMVQEAWRLAANIYLYMALCGADSADARVVKIQKNGMKLLRSIKPRRNPDSFVVLPILVVSPLHCSPHVILPSQFGVATASPAGQSTLLSRLSGVSECSKPGTVGNDILRMLSDIWVRTVERPAVWSDLRTACLRITGM</sequence>
<organism evidence="1 2">
    <name type="scientific">Rhizoctonia solani 123E</name>
    <dbReference type="NCBI Taxonomy" id="1423351"/>
    <lineage>
        <taxon>Eukaryota</taxon>
        <taxon>Fungi</taxon>
        <taxon>Dikarya</taxon>
        <taxon>Basidiomycota</taxon>
        <taxon>Agaricomycotina</taxon>
        <taxon>Agaricomycetes</taxon>
        <taxon>Cantharellales</taxon>
        <taxon>Ceratobasidiaceae</taxon>
        <taxon>Rhizoctonia</taxon>
    </lineage>
</organism>